<dbReference type="InterPro" id="IPR002347">
    <property type="entry name" value="SDR_fam"/>
</dbReference>
<dbReference type="GO" id="GO:0005737">
    <property type="term" value="C:cytoplasm"/>
    <property type="evidence" value="ECO:0007669"/>
    <property type="project" value="UniProtKB-SubCell"/>
</dbReference>
<keyword evidence="5 7" id="KW-0560">Oxidoreductase</keyword>
<dbReference type="PRINTS" id="PR00080">
    <property type="entry name" value="SDRFAMILY"/>
</dbReference>
<dbReference type="PANTHER" id="PTHR44085:SF2">
    <property type="entry name" value="SEPIAPTERIN REDUCTASE"/>
    <property type="match status" value="1"/>
</dbReference>
<dbReference type="GO" id="GO:0006729">
    <property type="term" value="P:tetrahydrobiopterin biosynthetic process"/>
    <property type="evidence" value="ECO:0007669"/>
    <property type="project" value="TreeGrafter"/>
</dbReference>
<dbReference type="SUPFAM" id="SSF51735">
    <property type="entry name" value="NAD(P)-binding Rossmann-fold domains"/>
    <property type="match status" value="1"/>
</dbReference>
<comment type="subcellular location">
    <subcellularLocation>
        <location evidence="1">Cytoplasm</location>
    </subcellularLocation>
</comment>
<dbReference type="InterPro" id="IPR036291">
    <property type="entry name" value="NAD(P)-bd_dom_sf"/>
</dbReference>
<dbReference type="AlphaFoldDB" id="A0A372LKW0"/>
<evidence type="ECO:0000256" key="5">
    <source>
        <dbReference type="ARBA" id="ARBA00023002"/>
    </source>
</evidence>
<dbReference type="Proteomes" id="UP000264541">
    <property type="component" value="Unassembled WGS sequence"/>
</dbReference>
<sequence length="250" mass="27740">MKTYIITGASKGLGKGLAEQCMKEGNCCILLARSFSQEFKDFAKITGSKVIYIEVDLSVPEEAQKAASQISSYFHYASKEVYLINNAGMIDPIKPAGQLDREILEKSMNLNFLAPVLLSNLFISQLEKKDLKKVVVNVSSGAAVRPISGWSAYCSTKAGLEMFTRTAALEQKSAKFPASIVSFSPGIMDTGMQEKIRTAEERDFADSAIFKGYKEQGLLRTPELVSEKLYELIHQSEIENGKFYDIKEFI</sequence>
<evidence type="ECO:0000256" key="1">
    <source>
        <dbReference type="ARBA" id="ARBA00004496"/>
    </source>
</evidence>
<protein>
    <submittedName>
        <fullName evidence="7">(S)-benzoin forming benzil reductase</fullName>
        <ecNumber evidence="7">1.1.1.320</ecNumber>
    </submittedName>
</protein>
<dbReference type="OrthoDB" id="9794387at2"/>
<dbReference type="PRINTS" id="PR00081">
    <property type="entry name" value="GDHRDH"/>
</dbReference>
<evidence type="ECO:0000256" key="3">
    <source>
        <dbReference type="ARBA" id="ARBA00022490"/>
    </source>
</evidence>
<evidence type="ECO:0000256" key="4">
    <source>
        <dbReference type="ARBA" id="ARBA00022857"/>
    </source>
</evidence>
<comment type="similarity">
    <text evidence="2 6">Belongs to the short-chain dehydrogenases/reductases (SDR) family.</text>
</comment>
<evidence type="ECO:0000313" key="7">
    <source>
        <dbReference type="EMBL" id="RFU66338.1"/>
    </source>
</evidence>
<gene>
    <name evidence="7" type="ORF">D0469_17015</name>
</gene>
<keyword evidence="4" id="KW-0521">NADP</keyword>
<dbReference type="InterPro" id="IPR051721">
    <property type="entry name" value="Biopterin_syn/organic_redct"/>
</dbReference>
<comment type="caution">
    <text evidence="7">The sequence shown here is derived from an EMBL/GenBank/DDBJ whole genome shotgun (WGS) entry which is preliminary data.</text>
</comment>
<organism evidence="7 8">
    <name type="scientific">Peribacillus saganii</name>
    <dbReference type="NCBI Taxonomy" id="2303992"/>
    <lineage>
        <taxon>Bacteria</taxon>
        <taxon>Bacillati</taxon>
        <taxon>Bacillota</taxon>
        <taxon>Bacilli</taxon>
        <taxon>Bacillales</taxon>
        <taxon>Bacillaceae</taxon>
        <taxon>Peribacillus</taxon>
    </lineage>
</organism>
<name>A0A372LKW0_9BACI</name>
<evidence type="ECO:0000256" key="6">
    <source>
        <dbReference type="RuleBase" id="RU000363"/>
    </source>
</evidence>
<dbReference type="Gene3D" id="3.40.50.720">
    <property type="entry name" value="NAD(P)-binding Rossmann-like Domain"/>
    <property type="match status" value="1"/>
</dbReference>
<dbReference type="PANTHER" id="PTHR44085">
    <property type="entry name" value="SEPIAPTERIN REDUCTASE"/>
    <property type="match status" value="1"/>
</dbReference>
<dbReference type="GO" id="GO:0004757">
    <property type="term" value="F:sepiapterin reductase (NADP+) activity"/>
    <property type="evidence" value="ECO:0007669"/>
    <property type="project" value="TreeGrafter"/>
</dbReference>
<keyword evidence="8" id="KW-1185">Reference proteome</keyword>
<dbReference type="NCBIfam" id="NF005381">
    <property type="entry name" value="PRK06924.1"/>
    <property type="match status" value="1"/>
</dbReference>
<evidence type="ECO:0000313" key="8">
    <source>
        <dbReference type="Proteomes" id="UP000264541"/>
    </source>
</evidence>
<reference evidence="7 8" key="1">
    <citation type="submission" date="2018-08" db="EMBL/GenBank/DDBJ databases">
        <title>Bacillus chawlae sp. nov., Bacillus glennii sp. nov., and Bacillus saganii sp. nov. Isolated from the Vehicle Assembly Building at Kennedy Space Center where the Viking Spacecraft were Assembled.</title>
        <authorList>
            <person name="Seuylemezian A."/>
            <person name="Vaishampayan P."/>
        </authorList>
    </citation>
    <scope>NUCLEOTIDE SEQUENCE [LARGE SCALE GENOMIC DNA]</scope>
    <source>
        <strain evidence="7 8">V47-23a</strain>
    </source>
</reference>
<accession>A0A372LKW0</accession>
<dbReference type="EC" id="1.1.1.320" evidence="7"/>
<dbReference type="InterPro" id="IPR020904">
    <property type="entry name" value="Sc_DH/Rdtase_CS"/>
</dbReference>
<evidence type="ECO:0000256" key="2">
    <source>
        <dbReference type="ARBA" id="ARBA00006484"/>
    </source>
</evidence>
<dbReference type="PROSITE" id="PS00061">
    <property type="entry name" value="ADH_SHORT"/>
    <property type="match status" value="1"/>
</dbReference>
<dbReference type="RefSeq" id="WP_117327922.1">
    <property type="nucleotide sequence ID" value="NZ_QVTE01000051.1"/>
</dbReference>
<dbReference type="Pfam" id="PF00106">
    <property type="entry name" value="adh_short"/>
    <property type="match status" value="1"/>
</dbReference>
<dbReference type="EMBL" id="QVTE01000051">
    <property type="protein sequence ID" value="RFU66338.1"/>
    <property type="molecule type" value="Genomic_DNA"/>
</dbReference>
<keyword evidence="3" id="KW-0963">Cytoplasm</keyword>
<proteinExistence type="inferred from homology"/>